<sequence length="150" mass="17467">MGLFLRETAYLIIRLHNVPQKLVRNLLNKKKRSTHIKYTWYNNLKAVIFRGYIKILNTPSPLIWPPAFDARLAHCTSPRIGPSYLETKVDMTVYLGNRTKNRSNKNKQNRCGTIMFPLQPYIQAKSLTFNEKKCRKITGRGNVRLSDEDS</sequence>
<keyword evidence="2" id="KW-1185">Reference proteome</keyword>
<gene>
    <name evidence="1" type="ORF">NQ318_001801</name>
</gene>
<name>A0AAV8XS75_9CUCU</name>
<dbReference type="AlphaFoldDB" id="A0AAV8XS75"/>
<evidence type="ECO:0000313" key="1">
    <source>
        <dbReference type="EMBL" id="KAJ8941519.1"/>
    </source>
</evidence>
<proteinExistence type="predicted"/>
<comment type="caution">
    <text evidence="1">The sequence shown here is derived from an EMBL/GenBank/DDBJ whole genome shotgun (WGS) entry which is preliminary data.</text>
</comment>
<evidence type="ECO:0000313" key="2">
    <source>
        <dbReference type="Proteomes" id="UP001162162"/>
    </source>
</evidence>
<organism evidence="1 2">
    <name type="scientific">Aromia moschata</name>
    <dbReference type="NCBI Taxonomy" id="1265417"/>
    <lineage>
        <taxon>Eukaryota</taxon>
        <taxon>Metazoa</taxon>
        <taxon>Ecdysozoa</taxon>
        <taxon>Arthropoda</taxon>
        <taxon>Hexapoda</taxon>
        <taxon>Insecta</taxon>
        <taxon>Pterygota</taxon>
        <taxon>Neoptera</taxon>
        <taxon>Endopterygota</taxon>
        <taxon>Coleoptera</taxon>
        <taxon>Polyphaga</taxon>
        <taxon>Cucujiformia</taxon>
        <taxon>Chrysomeloidea</taxon>
        <taxon>Cerambycidae</taxon>
        <taxon>Cerambycinae</taxon>
        <taxon>Callichromatini</taxon>
        <taxon>Aromia</taxon>
    </lineage>
</organism>
<reference evidence="1" key="1">
    <citation type="journal article" date="2023" name="Insect Mol. Biol.">
        <title>Genome sequencing provides insights into the evolution of gene families encoding plant cell wall-degrading enzymes in longhorned beetles.</title>
        <authorList>
            <person name="Shin N.R."/>
            <person name="Okamura Y."/>
            <person name="Kirsch R."/>
            <person name="Pauchet Y."/>
        </authorList>
    </citation>
    <scope>NUCLEOTIDE SEQUENCE</scope>
    <source>
        <strain evidence="1">AMC_N1</strain>
    </source>
</reference>
<accession>A0AAV8XS75</accession>
<protein>
    <submittedName>
        <fullName evidence="1">Uncharacterized protein</fullName>
    </submittedName>
</protein>
<feature type="non-terminal residue" evidence="1">
    <location>
        <position position="150"/>
    </location>
</feature>
<dbReference type="EMBL" id="JAPWTK010000364">
    <property type="protein sequence ID" value="KAJ8941519.1"/>
    <property type="molecule type" value="Genomic_DNA"/>
</dbReference>
<dbReference type="Proteomes" id="UP001162162">
    <property type="component" value="Unassembled WGS sequence"/>
</dbReference>